<keyword evidence="3" id="KW-1185">Reference proteome</keyword>
<proteinExistence type="predicted"/>
<protein>
    <submittedName>
        <fullName evidence="2">Uncharacterized protein</fullName>
    </submittedName>
</protein>
<evidence type="ECO:0000256" key="1">
    <source>
        <dbReference type="SAM" id="Phobius"/>
    </source>
</evidence>
<dbReference type="Proteomes" id="UP000199623">
    <property type="component" value="Unassembled WGS sequence"/>
</dbReference>
<name>A0A1G7RFX4_9PSEU</name>
<dbReference type="OrthoDB" id="3685950at2"/>
<gene>
    <name evidence="2" type="ORF">SAMN05216553_105284</name>
</gene>
<feature type="transmembrane region" description="Helical" evidence="1">
    <location>
        <begin position="21"/>
        <end position="42"/>
    </location>
</feature>
<dbReference type="EMBL" id="FNCC01000005">
    <property type="protein sequence ID" value="SDG09039.1"/>
    <property type="molecule type" value="Genomic_DNA"/>
</dbReference>
<dbReference type="RefSeq" id="WP_143035926.1">
    <property type="nucleotide sequence ID" value="NZ_FNCC01000005.1"/>
</dbReference>
<evidence type="ECO:0000313" key="3">
    <source>
        <dbReference type="Proteomes" id="UP000199623"/>
    </source>
</evidence>
<sequence>MQSARYAGPPLFARGHNRRTVALAAVPLVIGIGIGLLIGGGFDSPTPRGTDTAATPRNEPVQLEYSDMPCDPGSSVLVLHSLEGAMSAEEVKVLLDYEALWVRYRSAANPALRDQSAFLSRRDDVCTAIVPDDTRFAQFIWVGPFPSVVAPGLCDALLKVPGRNCIAAQVVR</sequence>
<dbReference type="AlphaFoldDB" id="A0A1G7RFX4"/>
<dbReference type="STRING" id="200378.SAMN05216553_105284"/>
<keyword evidence="1" id="KW-1133">Transmembrane helix</keyword>
<keyword evidence="1" id="KW-0472">Membrane</keyword>
<keyword evidence="1" id="KW-0812">Transmembrane</keyword>
<reference evidence="3" key="1">
    <citation type="submission" date="2016-10" db="EMBL/GenBank/DDBJ databases">
        <authorList>
            <person name="Varghese N."/>
            <person name="Submissions S."/>
        </authorList>
    </citation>
    <scope>NUCLEOTIDE SEQUENCE [LARGE SCALE GENOMIC DNA]</scope>
    <source>
        <strain evidence="3">CGMCC 4.3506</strain>
    </source>
</reference>
<accession>A0A1G7RFX4</accession>
<evidence type="ECO:0000313" key="2">
    <source>
        <dbReference type="EMBL" id="SDG09039.1"/>
    </source>
</evidence>
<organism evidence="2 3">
    <name type="scientific">Lentzea fradiae</name>
    <dbReference type="NCBI Taxonomy" id="200378"/>
    <lineage>
        <taxon>Bacteria</taxon>
        <taxon>Bacillati</taxon>
        <taxon>Actinomycetota</taxon>
        <taxon>Actinomycetes</taxon>
        <taxon>Pseudonocardiales</taxon>
        <taxon>Pseudonocardiaceae</taxon>
        <taxon>Lentzea</taxon>
    </lineage>
</organism>